<dbReference type="GO" id="GO:0009097">
    <property type="term" value="P:isoleucine biosynthetic process"/>
    <property type="evidence" value="ECO:0007669"/>
    <property type="project" value="UniProtKB-UniPathway"/>
</dbReference>
<comment type="similarity">
    <text evidence="3">Belongs to the acetolactate synthase small subunit family.</text>
</comment>
<sequence>MPALASNLATHAGDCAMIVLELRVNNHPGVMSHVCGLFARRAFNLEGILVLPDTTDADTAESRMWLMVRDDDQLPQVEKQLAKLHDVLALDRRSPDLFDQLQRQFR</sequence>
<dbReference type="GO" id="GO:0003984">
    <property type="term" value="F:acetolactate synthase activity"/>
    <property type="evidence" value="ECO:0007669"/>
    <property type="project" value="UniProtKB-EC"/>
</dbReference>
<dbReference type="OrthoDB" id="9787365at2"/>
<dbReference type="KEGG" id="dgg:DGI_3481"/>
<dbReference type="PANTHER" id="PTHR30239:SF4">
    <property type="entry name" value="ACETOLACTATE SYNTHASE ISOZYME 1 SMALL SUBUNIT"/>
    <property type="match status" value="1"/>
</dbReference>
<dbReference type="SUPFAM" id="SSF55021">
    <property type="entry name" value="ACT-like"/>
    <property type="match status" value="1"/>
</dbReference>
<evidence type="ECO:0000256" key="8">
    <source>
        <dbReference type="ARBA" id="ARBA00048670"/>
    </source>
</evidence>
<dbReference type="PROSITE" id="PS51671">
    <property type="entry name" value="ACT"/>
    <property type="match status" value="1"/>
</dbReference>
<evidence type="ECO:0000313" key="10">
    <source>
        <dbReference type="EMBL" id="AGW15159.1"/>
    </source>
</evidence>
<dbReference type="InterPro" id="IPR054480">
    <property type="entry name" value="AHAS_small-like_ACT"/>
</dbReference>
<reference evidence="11" key="2">
    <citation type="submission" date="2013-07" db="EMBL/GenBank/DDBJ databases">
        <authorList>
            <person name="Morais-Silva F.O."/>
            <person name="Rezende A.M."/>
            <person name="Pimentel C."/>
            <person name="Resende D.M."/>
            <person name="Santos C.I."/>
            <person name="Clemente C."/>
            <person name="de Oliveira L.M."/>
            <person name="da Silva S.M."/>
            <person name="Costa D.A."/>
            <person name="Varela-Raposo A."/>
            <person name="Horacio E.C.A."/>
            <person name="Matos M."/>
            <person name="Flores O."/>
            <person name="Ruiz J.C."/>
            <person name="Rodrigues-Pousada C."/>
        </authorList>
    </citation>
    <scope>NUCLEOTIDE SEQUENCE [LARGE SCALE GENOMIC DNA]</scope>
    <source>
        <strain evidence="11">ATCC 19364 / DSM 1382 / NCIMB 9332 / VKM B-1759</strain>
    </source>
</reference>
<reference evidence="10 11" key="1">
    <citation type="journal article" date="2013" name="J. Bacteriol.">
        <title>Roles of HynAB and Ech, the only two hydrogenases found in the model sulfate reducer Desulfovibrio gigas.</title>
        <authorList>
            <person name="Morais-Silva F.O."/>
            <person name="Santos C.I."/>
            <person name="Rodrigues R."/>
            <person name="Pereira I.A."/>
            <person name="Rodrigues-Pousada C."/>
        </authorList>
    </citation>
    <scope>NUCLEOTIDE SEQUENCE [LARGE SCALE GENOMIC DNA]</scope>
    <source>
        <strain evidence="11">ATCC 19364 / DSM 1382 / NCIMB 9332 / VKM B-1759</strain>
    </source>
</reference>
<keyword evidence="6" id="KW-0028">Amino-acid biosynthesis</keyword>
<dbReference type="PATRIC" id="fig|1121448.10.peg.3431"/>
<dbReference type="PANTHER" id="PTHR30239">
    <property type="entry name" value="ACETOLACTATE SYNTHASE SMALL SUBUNIT"/>
    <property type="match status" value="1"/>
</dbReference>
<dbReference type="GO" id="GO:1990610">
    <property type="term" value="F:acetolactate synthase regulator activity"/>
    <property type="evidence" value="ECO:0007669"/>
    <property type="project" value="InterPro"/>
</dbReference>
<name>T2GG18_MEGG1</name>
<comment type="pathway">
    <text evidence="1">Amino-acid biosynthesis; L-isoleucine biosynthesis; L-isoleucine from 2-oxobutanoate: step 1/4.</text>
</comment>
<comment type="pathway">
    <text evidence="2">Amino-acid biosynthesis; L-valine biosynthesis; L-valine from pyruvate: step 1/4.</text>
</comment>
<dbReference type="UniPathway" id="UPA00049">
    <property type="reaction ID" value="UER00059"/>
</dbReference>
<evidence type="ECO:0000256" key="2">
    <source>
        <dbReference type="ARBA" id="ARBA00005025"/>
    </source>
</evidence>
<comment type="catalytic activity">
    <reaction evidence="8">
        <text>2 pyruvate + H(+) = (2S)-2-acetolactate + CO2</text>
        <dbReference type="Rhea" id="RHEA:25249"/>
        <dbReference type="ChEBI" id="CHEBI:15361"/>
        <dbReference type="ChEBI" id="CHEBI:15378"/>
        <dbReference type="ChEBI" id="CHEBI:16526"/>
        <dbReference type="ChEBI" id="CHEBI:58476"/>
        <dbReference type="EC" id="2.2.1.6"/>
    </reaction>
</comment>
<dbReference type="Proteomes" id="UP000016587">
    <property type="component" value="Chromosome"/>
</dbReference>
<dbReference type="STRING" id="1121448.DGI_3481"/>
<gene>
    <name evidence="10" type="ORF">DGI_3481</name>
</gene>
<organism evidence="10 11">
    <name type="scientific">Megalodesulfovibrio gigas (strain ATCC 19364 / DSM 1382 / NCIMB 9332 / VKM B-1759)</name>
    <name type="common">Desulfovibrio gigas</name>
    <dbReference type="NCBI Taxonomy" id="1121448"/>
    <lineage>
        <taxon>Bacteria</taxon>
        <taxon>Pseudomonadati</taxon>
        <taxon>Thermodesulfobacteriota</taxon>
        <taxon>Desulfovibrionia</taxon>
        <taxon>Desulfovibrionales</taxon>
        <taxon>Desulfovibrionaceae</taxon>
        <taxon>Megalodesulfovibrio</taxon>
    </lineage>
</organism>
<dbReference type="CDD" id="cd04878">
    <property type="entry name" value="ACT_AHAS"/>
    <property type="match status" value="1"/>
</dbReference>
<dbReference type="EC" id="2.2.1.6" evidence="5"/>
<evidence type="ECO:0000313" key="11">
    <source>
        <dbReference type="Proteomes" id="UP000016587"/>
    </source>
</evidence>
<evidence type="ECO:0000256" key="6">
    <source>
        <dbReference type="ARBA" id="ARBA00022605"/>
    </source>
</evidence>
<dbReference type="Gene3D" id="3.30.70.260">
    <property type="match status" value="1"/>
</dbReference>
<evidence type="ECO:0000259" key="9">
    <source>
        <dbReference type="PROSITE" id="PS51671"/>
    </source>
</evidence>
<dbReference type="InterPro" id="IPR039557">
    <property type="entry name" value="AHAS_ACT"/>
</dbReference>
<evidence type="ECO:0000256" key="1">
    <source>
        <dbReference type="ARBA" id="ARBA00004974"/>
    </source>
</evidence>
<accession>T2GG18</accession>
<evidence type="ECO:0000256" key="3">
    <source>
        <dbReference type="ARBA" id="ARBA00006341"/>
    </source>
</evidence>
<protein>
    <recommendedName>
        <fullName evidence="5">acetolactate synthase</fullName>
        <ecNumber evidence="5">2.2.1.6</ecNumber>
    </recommendedName>
</protein>
<dbReference type="AlphaFoldDB" id="T2GG18"/>
<dbReference type="Pfam" id="PF22629">
    <property type="entry name" value="ACT_AHAS_ss"/>
    <property type="match status" value="1"/>
</dbReference>
<evidence type="ECO:0000256" key="4">
    <source>
        <dbReference type="ARBA" id="ARBA00011744"/>
    </source>
</evidence>
<dbReference type="UniPathway" id="UPA00047">
    <property type="reaction ID" value="UER00055"/>
</dbReference>
<dbReference type="GO" id="GO:0009099">
    <property type="term" value="P:L-valine biosynthetic process"/>
    <property type="evidence" value="ECO:0007669"/>
    <property type="project" value="UniProtKB-UniPathway"/>
</dbReference>
<comment type="subunit">
    <text evidence="4">Dimer of large and small chains.</text>
</comment>
<feature type="domain" description="ACT" evidence="9">
    <location>
        <begin position="19"/>
        <end position="95"/>
    </location>
</feature>
<proteinExistence type="inferred from homology"/>
<dbReference type="eggNOG" id="COG0440">
    <property type="taxonomic scope" value="Bacteria"/>
</dbReference>
<keyword evidence="11" id="KW-1185">Reference proteome</keyword>
<evidence type="ECO:0000256" key="7">
    <source>
        <dbReference type="ARBA" id="ARBA00023304"/>
    </source>
</evidence>
<dbReference type="GO" id="GO:0005829">
    <property type="term" value="C:cytosol"/>
    <property type="evidence" value="ECO:0007669"/>
    <property type="project" value="TreeGrafter"/>
</dbReference>
<dbReference type="InterPro" id="IPR045865">
    <property type="entry name" value="ACT-like_dom_sf"/>
</dbReference>
<evidence type="ECO:0000256" key="5">
    <source>
        <dbReference type="ARBA" id="ARBA00013145"/>
    </source>
</evidence>
<keyword evidence="7" id="KW-0100">Branched-chain amino acid biosynthesis</keyword>
<dbReference type="EMBL" id="CP006585">
    <property type="protein sequence ID" value="AGW15159.1"/>
    <property type="molecule type" value="Genomic_DNA"/>
</dbReference>
<dbReference type="InterPro" id="IPR004789">
    <property type="entry name" value="Acetalactate_synth_ssu"/>
</dbReference>
<dbReference type="HOGENOM" id="CLU_165363_0_0_7"/>
<dbReference type="InterPro" id="IPR002912">
    <property type="entry name" value="ACT_dom"/>
</dbReference>